<dbReference type="EMBL" id="JABSTQ010007142">
    <property type="protein sequence ID" value="KAG0436182.1"/>
    <property type="molecule type" value="Genomic_DNA"/>
</dbReference>
<organism evidence="1 2">
    <name type="scientific">Ixodes persulcatus</name>
    <name type="common">Taiga tick</name>
    <dbReference type="NCBI Taxonomy" id="34615"/>
    <lineage>
        <taxon>Eukaryota</taxon>
        <taxon>Metazoa</taxon>
        <taxon>Ecdysozoa</taxon>
        <taxon>Arthropoda</taxon>
        <taxon>Chelicerata</taxon>
        <taxon>Arachnida</taxon>
        <taxon>Acari</taxon>
        <taxon>Parasitiformes</taxon>
        <taxon>Ixodida</taxon>
        <taxon>Ixodoidea</taxon>
        <taxon>Ixodidae</taxon>
        <taxon>Ixodinae</taxon>
        <taxon>Ixodes</taxon>
    </lineage>
</organism>
<proteinExistence type="predicted"/>
<feature type="non-terminal residue" evidence="1">
    <location>
        <position position="1"/>
    </location>
</feature>
<keyword evidence="2" id="KW-1185">Reference proteome</keyword>
<evidence type="ECO:0000313" key="2">
    <source>
        <dbReference type="Proteomes" id="UP000805193"/>
    </source>
</evidence>
<gene>
    <name evidence="1" type="ORF">HPB47_018093</name>
</gene>
<name>A0AC60QQ50_IXOPE</name>
<accession>A0AC60QQ50</accession>
<feature type="non-terminal residue" evidence="1">
    <location>
        <position position="198"/>
    </location>
</feature>
<comment type="caution">
    <text evidence="1">The sequence shown here is derived from an EMBL/GenBank/DDBJ whole genome shotgun (WGS) entry which is preliminary data.</text>
</comment>
<reference evidence="1 2" key="1">
    <citation type="journal article" date="2020" name="Cell">
        <title>Large-Scale Comparative Analyses of Tick Genomes Elucidate Their Genetic Diversity and Vector Capacities.</title>
        <authorList>
            <consortium name="Tick Genome and Microbiome Consortium (TIGMIC)"/>
            <person name="Jia N."/>
            <person name="Wang J."/>
            <person name="Shi W."/>
            <person name="Du L."/>
            <person name="Sun Y."/>
            <person name="Zhan W."/>
            <person name="Jiang J.F."/>
            <person name="Wang Q."/>
            <person name="Zhang B."/>
            <person name="Ji P."/>
            <person name="Bell-Sakyi L."/>
            <person name="Cui X.M."/>
            <person name="Yuan T.T."/>
            <person name="Jiang B.G."/>
            <person name="Yang W.F."/>
            <person name="Lam T.T."/>
            <person name="Chang Q.C."/>
            <person name="Ding S.J."/>
            <person name="Wang X.J."/>
            <person name="Zhu J.G."/>
            <person name="Ruan X.D."/>
            <person name="Zhao L."/>
            <person name="Wei J.T."/>
            <person name="Ye R.Z."/>
            <person name="Que T.C."/>
            <person name="Du C.H."/>
            <person name="Zhou Y.H."/>
            <person name="Cheng J.X."/>
            <person name="Dai P.F."/>
            <person name="Guo W.B."/>
            <person name="Han X.H."/>
            <person name="Huang E.J."/>
            <person name="Li L.F."/>
            <person name="Wei W."/>
            <person name="Gao Y.C."/>
            <person name="Liu J.Z."/>
            <person name="Shao H.Z."/>
            <person name="Wang X."/>
            <person name="Wang C.C."/>
            <person name="Yang T.C."/>
            <person name="Huo Q.B."/>
            <person name="Li W."/>
            <person name="Chen H.Y."/>
            <person name="Chen S.E."/>
            <person name="Zhou L.G."/>
            <person name="Ni X.B."/>
            <person name="Tian J.H."/>
            <person name="Sheng Y."/>
            <person name="Liu T."/>
            <person name="Pan Y.S."/>
            <person name="Xia L.Y."/>
            <person name="Li J."/>
            <person name="Zhao F."/>
            <person name="Cao W.C."/>
        </authorList>
    </citation>
    <scope>NUCLEOTIDE SEQUENCE [LARGE SCALE GENOMIC DNA]</scope>
    <source>
        <strain evidence="1">Iper-2018</strain>
    </source>
</reference>
<dbReference type="Proteomes" id="UP000805193">
    <property type="component" value="Unassembled WGS sequence"/>
</dbReference>
<evidence type="ECO:0000313" key="1">
    <source>
        <dbReference type="EMBL" id="KAG0436182.1"/>
    </source>
</evidence>
<sequence>HITLQTLLEDRLNKSNDRLDTLDTNLNVKMKEVNDHLNSVDANVVILEDQVKLLLNKVDDLENRGHRNNLIIHGVKELHAETPYNFTNLITNEIFKTRLGTTVTGIEHCHRAGRLSEGKYGLSLSDFLVIVKTNMVLNNSAKLKGSNLYVTEDFSLKVREVRRKLWNSAANERDQNQKVKLRYDKMIIDGSTYIWDKK</sequence>
<protein>
    <submittedName>
        <fullName evidence="1">Uncharacterized protein</fullName>
    </submittedName>
</protein>